<dbReference type="PANTHER" id="PTHR30217:SF6">
    <property type="entry name" value="TRNA HYDROXYLATION PROTEIN P"/>
    <property type="match status" value="1"/>
</dbReference>
<evidence type="ECO:0000313" key="5">
    <source>
        <dbReference type="EMBL" id="HIV03234.1"/>
    </source>
</evidence>
<proteinExistence type="inferred from homology"/>
<gene>
    <name evidence="5" type="ORF">IAC74_06625</name>
</gene>
<evidence type="ECO:0000259" key="4">
    <source>
        <dbReference type="Pfam" id="PF16325"/>
    </source>
</evidence>
<reference evidence="5" key="2">
    <citation type="journal article" date="2021" name="PeerJ">
        <title>Extensive microbial diversity within the chicken gut microbiome revealed by metagenomics and culture.</title>
        <authorList>
            <person name="Gilroy R."/>
            <person name="Ravi A."/>
            <person name="Getino M."/>
            <person name="Pursley I."/>
            <person name="Horton D.L."/>
            <person name="Alikhan N.F."/>
            <person name="Baker D."/>
            <person name="Gharbi K."/>
            <person name="Hall N."/>
            <person name="Watson M."/>
            <person name="Adriaenssens E.M."/>
            <person name="Foster-Nyarko E."/>
            <person name="Jarju S."/>
            <person name="Secka A."/>
            <person name="Antonio M."/>
            <person name="Oren A."/>
            <person name="Chaudhuri R.R."/>
            <person name="La Ragione R."/>
            <person name="Hildebrand F."/>
            <person name="Pallen M.J."/>
        </authorList>
    </citation>
    <scope>NUCLEOTIDE SEQUENCE</scope>
    <source>
        <strain evidence="5">4920</strain>
    </source>
</reference>
<dbReference type="PANTHER" id="PTHR30217">
    <property type="entry name" value="PEPTIDASE U32 FAMILY"/>
    <property type="match status" value="1"/>
</dbReference>
<protein>
    <submittedName>
        <fullName evidence="5">U32 family peptidase</fullName>
    </submittedName>
</protein>
<dbReference type="Proteomes" id="UP000886743">
    <property type="component" value="Unassembled WGS sequence"/>
</dbReference>
<dbReference type="Pfam" id="PF16325">
    <property type="entry name" value="Peptidase_U32_C"/>
    <property type="match status" value="1"/>
</dbReference>
<sequence length="412" mass="45974">MNTIELLAPAGDLTKLKMAILYGADAVYIGGEAFGLRTASKNFSLPQMEEGIRFAHERGKKVYLTTNIIPHNADLEGFCAYLDAVVSLGIDAVIVADLGLFTLIHERHPDLHIHISTQANNTNYLSAKAWYNMGAQRVVLARELSLAEIRQIRDNTPPELEIEAFVHGAMCISYSGRCLLSNYLTGRDANKGECAQPCRWNYALVEEKRPGEYIHVGEDEQGSFFFNSKDLCMIDHIPELVQSGITSFKIEGRVKSEYYVATVVKAYREEIDRYLSDPAHYQFDPESLNEVLKVSHRPYTHGFYFGKTDANAQVYETSSYIRDYDIVGFVTAYDEATGIATVEQRNKFSVGDTVEVIQPGKPYFSQKVAWLKNEAGEAITSTPHAQMVFTMPLDKPAAPNAMLRKGALVSGK</sequence>
<dbReference type="Pfam" id="PF01136">
    <property type="entry name" value="Peptidase_U32"/>
    <property type="match status" value="1"/>
</dbReference>
<dbReference type="GO" id="GO:0006508">
    <property type="term" value="P:proteolysis"/>
    <property type="evidence" value="ECO:0007669"/>
    <property type="project" value="UniProtKB-KW"/>
</dbReference>
<keyword evidence="2" id="KW-0378">Hydrolase</keyword>
<reference evidence="5" key="1">
    <citation type="submission" date="2020-10" db="EMBL/GenBank/DDBJ databases">
        <authorList>
            <person name="Gilroy R."/>
        </authorList>
    </citation>
    <scope>NUCLEOTIDE SEQUENCE</scope>
    <source>
        <strain evidence="5">4920</strain>
    </source>
</reference>
<comment type="similarity">
    <text evidence="3">Belongs to the peptidase U32 family.</text>
</comment>
<evidence type="ECO:0000256" key="3">
    <source>
        <dbReference type="ARBA" id="ARBA00038374"/>
    </source>
</evidence>
<dbReference type="PROSITE" id="PS01276">
    <property type="entry name" value="PEPTIDASE_U32"/>
    <property type="match status" value="1"/>
</dbReference>
<feature type="domain" description="Peptidase family U32 C-terminal" evidence="4">
    <location>
        <begin position="322"/>
        <end position="404"/>
    </location>
</feature>
<organism evidence="5 6">
    <name type="scientific">Candidatus Aphodoplasma excrementigallinarum</name>
    <dbReference type="NCBI Taxonomy" id="2840673"/>
    <lineage>
        <taxon>Bacteria</taxon>
        <taxon>Bacillati</taxon>
        <taxon>Bacillota</taxon>
        <taxon>Clostridia</taxon>
        <taxon>Eubacteriales</taxon>
        <taxon>Candidatus Aphodoplasma</taxon>
    </lineage>
</organism>
<evidence type="ECO:0000313" key="6">
    <source>
        <dbReference type="Proteomes" id="UP000886743"/>
    </source>
</evidence>
<keyword evidence="1" id="KW-0645">Protease</keyword>
<dbReference type="InterPro" id="IPR032525">
    <property type="entry name" value="Peptidase_U32_C"/>
</dbReference>
<dbReference type="InterPro" id="IPR001539">
    <property type="entry name" value="Peptidase_U32"/>
</dbReference>
<dbReference type="GO" id="GO:0008233">
    <property type="term" value="F:peptidase activity"/>
    <property type="evidence" value="ECO:0007669"/>
    <property type="project" value="UniProtKB-KW"/>
</dbReference>
<dbReference type="AlphaFoldDB" id="A0A9D1T0B9"/>
<evidence type="ECO:0000256" key="2">
    <source>
        <dbReference type="ARBA" id="ARBA00022801"/>
    </source>
</evidence>
<dbReference type="InterPro" id="IPR051454">
    <property type="entry name" value="RNA/ubiquinone_mod_enzymes"/>
</dbReference>
<dbReference type="EMBL" id="DVOF01000195">
    <property type="protein sequence ID" value="HIV03234.1"/>
    <property type="molecule type" value="Genomic_DNA"/>
</dbReference>
<dbReference type="Gene3D" id="2.40.30.10">
    <property type="entry name" value="Translation factors"/>
    <property type="match status" value="1"/>
</dbReference>
<comment type="caution">
    <text evidence="5">The sequence shown here is derived from an EMBL/GenBank/DDBJ whole genome shotgun (WGS) entry which is preliminary data.</text>
</comment>
<evidence type="ECO:0000256" key="1">
    <source>
        <dbReference type="ARBA" id="ARBA00022670"/>
    </source>
</evidence>
<name>A0A9D1T0B9_9FIRM</name>
<accession>A0A9D1T0B9</accession>